<dbReference type="AlphaFoldDB" id="A0AAV4TIM2"/>
<sequence>MSGHPKLALLSKSLLTKLNPAVRSKDFPFNRTFPSATPFVRPLLIRVIRSSSEKLISRIDSGNSPAFPGTTGPGFRIPDPHNGLVCVVGNEEFGIELFSSSGTNRSN</sequence>
<comment type="caution">
    <text evidence="1">The sequence shown here is derived from an EMBL/GenBank/DDBJ whole genome shotgun (WGS) entry which is preliminary data.</text>
</comment>
<protein>
    <submittedName>
        <fullName evidence="1">Uncharacterized protein</fullName>
    </submittedName>
</protein>
<accession>A0AAV4TIM2</accession>
<keyword evidence="2" id="KW-1185">Reference proteome</keyword>
<evidence type="ECO:0000313" key="1">
    <source>
        <dbReference type="EMBL" id="GIY45306.1"/>
    </source>
</evidence>
<proteinExistence type="predicted"/>
<dbReference type="Proteomes" id="UP001054945">
    <property type="component" value="Unassembled WGS sequence"/>
</dbReference>
<evidence type="ECO:0000313" key="2">
    <source>
        <dbReference type="Proteomes" id="UP001054945"/>
    </source>
</evidence>
<gene>
    <name evidence="1" type="ORF">CEXT_524701</name>
</gene>
<name>A0AAV4TIM2_CAEEX</name>
<organism evidence="1 2">
    <name type="scientific">Caerostris extrusa</name>
    <name type="common">Bark spider</name>
    <name type="synonym">Caerostris bankana</name>
    <dbReference type="NCBI Taxonomy" id="172846"/>
    <lineage>
        <taxon>Eukaryota</taxon>
        <taxon>Metazoa</taxon>
        <taxon>Ecdysozoa</taxon>
        <taxon>Arthropoda</taxon>
        <taxon>Chelicerata</taxon>
        <taxon>Arachnida</taxon>
        <taxon>Araneae</taxon>
        <taxon>Araneomorphae</taxon>
        <taxon>Entelegynae</taxon>
        <taxon>Araneoidea</taxon>
        <taxon>Araneidae</taxon>
        <taxon>Caerostris</taxon>
    </lineage>
</organism>
<dbReference type="EMBL" id="BPLR01011258">
    <property type="protein sequence ID" value="GIY45306.1"/>
    <property type="molecule type" value="Genomic_DNA"/>
</dbReference>
<reference evidence="1 2" key="1">
    <citation type="submission" date="2021-06" db="EMBL/GenBank/DDBJ databases">
        <title>Caerostris extrusa draft genome.</title>
        <authorList>
            <person name="Kono N."/>
            <person name="Arakawa K."/>
        </authorList>
    </citation>
    <scope>NUCLEOTIDE SEQUENCE [LARGE SCALE GENOMIC DNA]</scope>
</reference>